<dbReference type="Pfam" id="PF01056">
    <property type="entry name" value="Myc_N"/>
    <property type="match status" value="1"/>
</dbReference>
<accession>A0A5C6N9H4</accession>
<organism evidence="9 10">
    <name type="scientific">Takifugu flavidus</name>
    <name type="common">sansaifugu</name>
    <dbReference type="NCBI Taxonomy" id="433684"/>
    <lineage>
        <taxon>Eukaryota</taxon>
        <taxon>Metazoa</taxon>
        <taxon>Chordata</taxon>
        <taxon>Craniata</taxon>
        <taxon>Vertebrata</taxon>
        <taxon>Euteleostomi</taxon>
        <taxon>Actinopterygii</taxon>
        <taxon>Neopterygii</taxon>
        <taxon>Teleostei</taxon>
        <taxon>Neoteleostei</taxon>
        <taxon>Acanthomorphata</taxon>
        <taxon>Eupercaria</taxon>
        <taxon>Tetraodontiformes</taxon>
        <taxon>Tetradontoidea</taxon>
        <taxon>Tetraodontidae</taxon>
        <taxon>Takifugu</taxon>
    </lineage>
</organism>
<dbReference type="InterPro" id="IPR050433">
    <property type="entry name" value="Myc_transcription_factors"/>
</dbReference>
<dbReference type="SUPFAM" id="SSF47459">
    <property type="entry name" value="HLH, helix-loop-helix DNA-binding domain"/>
    <property type="match status" value="1"/>
</dbReference>
<feature type="region of interest" description="Disordered" evidence="7">
    <location>
        <begin position="153"/>
        <end position="180"/>
    </location>
</feature>
<dbReference type="Proteomes" id="UP000324091">
    <property type="component" value="Chromosome 4"/>
</dbReference>
<evidence type="ECO:0000256" key="5">
    <source>
        <dbReference type="PIRNR" id="PIRNR001705"/>
    </source>
</evidence>
<dbReference type="GO" id="GO:0005634">
    <property type="term" value="C:nucleus"/>
    <property type="evidence" value="ECO:0007669"/>
    <property type="project" value="UniProtKB-SubCell"/>
</dbReference>
<keyword evidence="6" id="KW-0175">Coiled coil</keyword>
<comment type="subcellular location">
    <subcellularLocation>
        <location evidence="1 5">Nucleus</location>
    </subcellularLocation>
</comment>
<dbReference type="Pfam" id="PF00010">
    <property type="entry name" value="HLH"/>
    <property type="match status" value="1"/>
</dbReference>
<dbReference type="GO" id="GO:0046983">
    <property type="term" value="F:protein dimerization activity"/>
    <property type="evidence" value="ECO:0007669"/>
    <property type="project" value="InterPro"/>
</dbReference>
<protein>
    <submittedName>
        <fullName evidence="9">N-myc 2 proto-oncogene protein</fullName>
    </submittedName>
</protein>
<dbReference type="PROSITE" id="PS50888">
    <property type="entry name" value="BHLH"/>
    <property type="match status" value="1"/>
</dbReference>
<evidence type="ECO:0000256" key="2">
    <source>
        <dbReference type="ARBA" id="ARBA00023125"/>
    </source>
</evidence>
<feature type="region of interest" description="Disordered" evidence="7">
    <location>
        <begin position="34"/>
        <end position="54"/>
    </location>
</feature>
<dbReference type="PANTHER" id="PTHR45851">
    <property type="entry name" value="MYC PROTO-ONCOGENE"/>
    <property type="match status" value="1"/>
</dbReference>
<dbReference type="InterPro" id="IPR002418">
    <property type="entry name" value="Tscrpt_reg_Myc"/>
</dbReference>
<evidence type="ECO:0000259" key="8">
    <source>
        <dbReference type="PROSITE" id="PS50888"/>
    </source>
</evidence>
<comment type="subunit">
    <text evidence="4">Efficient DNA binding requires dimerization with another bHLH protein. Binds DNA as a heterodimer with MAX.</text>
</comment>
<dbReference type="InterPro" id="IPR011598">
    <property type="entry name" value="bHLH_dom"/>
</dbReference>
<feature type="compositionally biased region" description="Low complexity" evidence="7">
    <location>
        <begin position="254"/>
        <end position="270"/>
    </location>
</feature>
<dbReference type="EMBL" id="RHFK02000017">
    <property type="protein sequence ID" value="TWW62500.1"/>
    <property type="molecule type" value="Genomic_DNA"/>
</dbReference>
<feature type="compositionally biased region" description="Polar residues" evidence="7">
    <location>
        <begin position="153"/>
        <end position="165"/>
    </location>
</feature>
<evidence type="ECO:0000256" key="4">
    <source>
        <dbReference type="ARBA" id="ARBA00025872"/>
    </source>
</evidence>
<dbReference type="Gene3D" id="4.10.280.10">
    <property type="entry name" value="Helix-loop-helix DNA-binding domain"/>
    <property type="match status" value="1"/>
</dbReference>
<dbReference type="InterPro" id="IPR036638">
    <property type="entry name" value="HLH_DNA-bd_sf"/>
</dbReference>
<keyword evidence="2 5" id="KW-0238">DNA-binding</keyword>
<dbReference type="GO" id="GO:0003677">
    <property type="term" value="F:DNA binding"/>
    <property type="evidence" value="ECO:0007669"/>
    <property type="project" value="UniProtKB-UniRule"/>
</dbReference>
<dbReference type="FunFam" id="4.10.280.10:FF:000019">
    <property type="entry name" value="Myc proto-oncogene protein"/>
    <property type="match status" value="1"/>
</dbReference>
<feature type="domain" description="BHLH" evidence="8">
    <location>
        <begin position="285"/>
        <end position="337"/>
    </location>
</feature>
<name>A0A5C6N9H4_9TELE</name>
<dbReference type="GO" id="GO:0003700">
    <property type="term" value="F:DNA-binding transcription factor activity"/>
    <property type="evidence" value="ECO:0007669"/>
    <property type="project" value="InterPro"/>
</dbReference>
<dbReference type="PIRSF" id="PIRSF001705">
    <property type="entry name" value="Myc_protein"/>
    <property type="match status" value="1"/>
</dbReference>
<evidence type="ECO:0000256" key="7">
    <source>
        <dbReference type="SAM" id="MobiDB-lite"/>
    </source>
</evidence>
<evidence type="ECO:0000256" key="3">
    <source>
        <dbReference type="ARBA" id="ARBA00023242"/>
    </source>
</evidence>
<reference evidence="9 10" key="1">
    <citation type="submission" date="2019-04" db="EMBL/GenBank/DDBJ databases">
        <title>Chromosome genome assembly for Takifugu flavidus.</title>
        <authorList>
            <person name="Xiao S."/>
        </authorList>
    </citation>
    <scope>NUCLEOTIDE SEQUENCE [LARGE SCALE GENOMIC DNA]</scope>
    <source>
        <strain evidence="9">HTHZ2018</strain>
        <tissue evidence="9">Muscle</tissue>
    </source>
</reference>
<proteinExistence type="predicted"/>
<evidence type="ECO:0000313" key="9">
    <source>
        <dbReference type="EMBL" id="TWW62500.1"/>
    </source>
</evidence>
<dbReference type="AlphaFoldDB" id="A0A5C6N9H4"/>
<comment type="caution">
    <text evidence="9">The sequence shown here is derived from an EMBL/GenBank/DDBJ whole genome shotgun (WGS) entry which is preliminary data.</text>
</comment>
<dbReference type="PRINTS" id="PR00044">
    <property type="entry name" value="LEUZIPPRMYC"/>
</dbReference>
<keyword evidence="3 5" id="KW-0539">Nucleus</keyword>
<dbReference type="CDD" id="cd11400">
    <property type="entry name" value="bHLHzip_Myc"/>
    <property type="match status" value="1"/>
</dbReference>
<evidence type="ECO:0000256" key="6">
    <source>
        <dbReference type="SAM" id="Coils"/>
    </source>
</evidence>
<keyword evidence="10" id="KW-1185">Reference proteome</keyword>
<gene>
    <name evidence="9" type="ORF">D4764_04G0011470</name>
</gene>
<sequence length="367" mass="41650">MLQNFSQSQNWLFSEPLFFDDEIYESMSLMDFQSLPTPPQSPPMKAGAAGSNPLSKEDQLSYVSNILLEDQDMQLNWTCDFFQPEGKEKDELSDPCSPEEDSSEECLWQCLAGDRTLEEKLVLGSSPLLPEMNTGIFEGMADSMLDCQSLMNTQEQPSEATSDYGSTGGELSTYSSSDSEEEIDVVTVVRCPSSPCPLPSAADLRVHRQKLEEEQRALERHNIEIQLQHNYAAPRPASPPPSNVCSKRPRGGDSSSRFSASVRSSAALSSRFHHHSSMETEDEEERRRTHNVMERQRRNELKNCFTRLRDIVPELCHNDKASKVVILKKARDYIYGLEDKAHILETKRNKLRVKQQDLKARLEQLRS</sequence>
<feature type="coiled-coil region" evidence="6">
    <location>
        <begin position="201"/>
        <end position="228"/>
    </location>
</feature>
<evidence type="ECO:0000256" key="1">
    <source>
        <dbReference type="ARBA" id="ARBA00004123"/>
    </source>
</evidence>
<dbReference type="SMART" id="SM00353">
    <property type="entry name" value="HLH"/>
    <property type="match status" value="1"/>
</dbReference>
<dbReference type="InterPro" id="IPR012682">
    <property type="entry name" value="Tscrpt_reg_Myc_N"/>
</dbReference>
<feature type="region of interest" description="Disordered" evidence="7">
    <location>
        <begin position="230"/>
        <end position="292"/>
    </location>
</feature>
<evidence type="ECO:0000313" key="10">
    <source>
        <dbReference type="Proteomes" id="UP000324091"/>
    </source>
</evidence>